<proteinExistence type="predicted"/>
<name>A0A1X0DI71_MYCHE</name>
<organism evidence="1 2">
    <name type="scientific">Mycobacterium heidelbergense</name>
    <dbReference type="NCBI Taxonomy" id="53376"/>
    <lineage>
        <taxon>Bacteria</taxon>
        <taxon>Bacillati</taxon>
        <taxon>Actinomycetota</taxon>
        <taxon>Actinomycetes</taxon>
        <taxon>Mycobacteriales</taxon>
        <taxon>Mycobacteriaceae</taxon>
        <taxon>Mycobacterium</taxon>
        <taxon>Mycobacterium simiae complex</taxon>
    </lineage>
</organism>
<dbReference type="AlphaFoldDB" id="A0A1X0DI71"/>
<dbReference type="EMBL" id="MVHR01000022">
    <property type="protein sequence ID" value="ORA72068.1"/>
    <property type="molecule type" value="Genomic_DNA"/>
</dbReference>
<comment type="caution">
    <text evidence="1">The sequence shown here is derived from an EMBL/GenBank/DDBJ whole genome shotgun (WGS) entry which is preliminary data.</text>
</comment>
<evidence type="ECO:0008006" key="3">
    <source>
        <dbReference type="Google" id="ProtNLM"/>
    </source>
</evidence>
<sequence length="408" mass="42430">MVVDLAARPHITAGVALASAAVLTAGPIAQHVPDLHLAQQLRQVSVSTIQLTDVSSGLIDLFAGVENDLAQLANGASAAAVPASLASAALDPTQNLIVQTWMKTISTTEANLQTLWAAYNQAPGVLLQQVLANDVSYADLYVSQFQQSANGLFNYATLTTRSHLIPNLQNALTAFQAGNVTTGINDVWGALYSSIFTQVLEPLEQIPHIPAEMLANLSNATTYLTGSGLLSIGLNVVLGTPGRFELGVATGLGNAYTQLASGNLLPAMTYLLDTPGQIAFDVLASNNAGSLTFTRSGGILQLFGIQIPKALANVIVAPGAPNILVNYQTGAGVNLPTYFQNFVNGAINGWPPLGSYVMSQISHLGPQLTAALQNLPSVLANLPSTLSNLGGMIATQAGAWISAILRLL</sequence>
<evidence type="ECO:0000313" key="1">
    <source>
        <dbReference type="EMBL" id="ORA72068.1"/>
    </source>
</evidence>
<accession>A0A1X0DI71</accession>
<gene>
    <name evidence="1" type="ORF">BST25_15265</name>
</gene>
<dbReference type="Proteomes" id="UP000192566">
    <property type="component" value="Unassembled WGS sequence"/>
</dbReference>
<protein>
    <recommendedName>
        <fullName evidence="3">PE-PGRS family protein</fullName>
    </recommendedName>
</protein>
<evidence type="ECO:0000313" key="2">
    <source>
        <dbReference type="Proteomes" id="UP000192566"/>
    </source>
</evidence>
<reference evidence="1 2" key="1">
    <citation type="submission" date="2017-02" db="EMBL/GenBank/DDBJ databases">
        <title>The new phylogeny of genus Mycobacterium.</title>
        <authorList>
            <person name="Tortoli E."/>
            <person name="Trovato A."/>
            <person name="Cirillo D.M."/>
        </authorList>
    </citation>
    <scope>NUCLEOTIDE SEQUENCE [LARGE SCALE GENOMIC DNA]</scope>
    <source>
        <strain evidence="1 2">DSM 44471</strain>
    </source>
</reference>
<keyword evidence="2" id="KW-1185">Reference proteome</keyword>